<evidence type="ECO:0000256" key="7">
    <source>
        <dbReference type="ARBA" id="ARBA00018587"/>
    </source>
</evidence>
<dbReference type="GeneID" id="90531034"/>
<dbReference type="NCBIfam" id="TIGR01064">
    <property type="entry name" value="pyruv_kin"/>
    <property type="match status" value="1"/>
</dbReference>
<evidence type="ECO:0000259" key="19">
    <source>
        <dbReference type="Pfam" id="PF00224"/>
    </source>
</evidence>
<keyword evidence="13 18" id="KW-0460">Magnesium</keyword>
<comment type="similarity">
    <text evidence="5 18">Belongs to the pyruvate kinase family.</text>
</comment>
<evidence type="ECO:0000256" key="3">
    <source>
        <dbReference type="ARBA" id="ARBA00004997"/>
    </source>
</evidence>
<dbReference type="InterPro" id="IPR008279">
    <property type="entry name" value="PEP-util_enz_mobile_dom"/>
</dbReference>
<feature type="domain" description="Pyruvate kinase C-terminal" evidence="21">
    <location>
        <begin position="358"/>
        <end position="471"/>
    </location>
</feature>
<comment type="similarity">
    <text evidence="4">In the C-terminal section; belongs to the PEP-utilizing enzyme family.</text>
</comment>
<keyword evidence="8 18" id="KW-0808">Transferase</keyword>
<proteinExistence type="inferred from homology"/>
<dbReference type="InterPro" id="IPR011037">
    <property type="entry name" value="Pyrv_Knase-like_insert_dom_sf"/>
</dbReference>
<dbReference type="SUPFAM" id="SSF51621">
    <property type="entry name" value="Phosphoenolpyruvate/pyruvate domain"/>
    <property type="match status" value="1"/>
</dbReference>
<keyword evidence="11 18" id="KW-0418">Kinase</keyword>
<evidence type="ECO:0000256" key="2">
    <source>
        <dbReference type="ARBA" id="ARBA00001958"/>
    </source>
</evidence>
<dbReference type="Pfam" id="PF00224">
    <property type="entry name" value="PK"/>
    <property type="match status" value="1"/>
</dbReference>
<dbReference type="Pfam" id="PF02887">
    <property type="entry name" value="PK_C"/>
    <property type="match status" value="1"/>
</dbReference>
<keyword evidence="9" id="KW-0479">Metal-binding</keyword>
<dbReference type="RefSeq" id="WP_066860049.1">
    <property type="nucleotide sequence ID" value="NZ_CABKVV010000009.1"/>
</dbReference>
<protein>
    <recommendedName>
        <fullName evidence="7 17">Pyruvate kinase</fullName>
        <ecNumber evidence="6 17">2.7.1.40</ecNumber>
    </recommendedName>
</protein>
<comment type="cofactor">
    <cofactor evidence="2">
        <name>K(+)</name>
        <dbReference type="ChEBI" id="CHEBI:29103"/>
    </cofactor>
</comment>
<dbReference type="EMBL" id="JANFZH010000008">
    <property type="protein sequence ID" value="MCQ4839298.1"/>
    <property type="molecule type" value="Genomic_DNA"/>
</dbReference>
<evidence type="ECO:0000259" key="21">
    <source>
        <dbReference type="Pfam" id="PF02887"/>
    </source>
</evidence>
<name>A0ABT1RXA9_9FIRM</name>
<comment type="catalytic activity">
    <reaction evidence="18">
        <text>pyruvate + ATP = phosphoenolpyruvate + ADP + H(+)</text>
        <dbReference type="Rhea" id="RHEA:18157"/>
        <dbReference type="ChEBI" id="CHEBI:15361"/>
        <dbReference type="ChEBI" id="CHEBI:15378"/>
        <dbReference type="ChEBI" id="CHEBI:30616"/>
        <dbReference type="ChEBI" id="CHEBI:58702"/>
        <dbReference type="ChEBI" id="CHEBI:456216"/>
        <dbReference type="EC" id="2.7.1.40"/>
    </reaction>
</comment>
<evidence type="ECO:0000256" key="18">
    <source>
        <dbReference type="RuleBase" id="RU000504"/>
    </source>
</evidence>
<dbReference type="InterPro" id="IPR040442">
    <property type="entry name" value="Pyrv_kinase-like_dom_sf"/>
</dbReference>
<comment type="pathway">
    <text evidence="3 18">Carbohydrate degradation; glycolysis; pyruvate from D-glyceraldehyde 3-phosphate: step 5/5.</text>
</comment>
<dbReference type="NCBIfam" id="NF004978">
    <property type="entry name" value="PRK06354.1"/>
    <property type="match status" value="1"/>
</dbReference>
<evidence type="ECO:0000256" key="9">
    <source>
        <dbReference type="ARBA" id="ARBA00022723"/>
    </source>
</evidence>
<dbReference type="Gene3D" id="3.20.20.60">
    <property type="entry name" value="Phosphoenolpyruvate-binding domains"/>
    <property type="match status" value="1"/>
</dbReference>
<accession>A0ABT1RXA9</accession>
<dbReference type="InterPro" id="IPR015806">
    <property type="entry name" value="Pyrv_Knase_insert_dom_sf"/>
</dbReference>
<evidence type="ECO:0000256" key="16">
    <source>
        <dbReference type="ARBA" id="ARBA00023317"/>
    </source>
</evidence>
<dbReference type="PANTHER" id="PTHR11817">
    <property type="entry name" value="PYRUVATE KINASE"/>
    <property type="match status" value="1"/>
</dbReference>
<reference evidence="22 23" key="1">
    <citation type="submission" date="2022-06" db="EMBL/GenBank/DDBJ databases">
        <title>Isolation of gut microbiota from human fecal samples.</title>
        <authorList>
            <person name="Pamer E.G."/>
            <person name="Barat B."/>
            <person name="Waligurski E."/>
            <person name="Medina S."/>
            <person name="Paddock L."/>
            <person name="Mostad J."/>
        </authorList>
    </citation>
    <scope>NUCLEOTIDE SEQUENCE [LARGE SCALE GENOMIC DNA]</scope>
    <source>
        <strain evidence="22 23">DFI.9.73</strain>
    </source>
</reference>
<evidence type="ECO:0000256" key="4">
    <source>
        <dbReference type="ARBA" id="ARBA00006237"/>
    </source>
</evidence>
<dbReference type="Gene3D" id="3.50.30.10">
    <property type="entry name" value="Phosphohistidine domain"/>
    <property type="match status" value="1"/>
</dbReference>
<keyword evidence="15 18" id="KW-0324">Glycolysis</keyword>
<evidence type="ECO:0000256" key="12">
    <source>
        <dbReference type="ARBA" id="ARBA00022840"/>
    </source>
</evidence>
<dbReference type="SUPFAM" id="SSF52009">
    <property type="entry name" value="Phosphohistidine domain"/>
    <property type="match status" value="1"/>
</dbReference>
<keyword evidence="14" id="KW-0630">Potassium</keyword>
<dbReference type="GO" id="GO:0016301">
    <property type="term" value="F:kinase activity"/>
    <property type="evidence" value="ECO:0007669"/>
    <property type="project" value="UniProtKB-KW"/>
</dbReference>
<evidence type="ECO:0000256" key="11">
    <source>
        <dbReference type="ARBA" id="ARBA00022777"/>
    </source>
</evidence>
<comment type="caution">
    <text evidence="22">The sequence shown here is derived from an EMBL/GenBank/DDBJ whole genome shotgun (WGS) entry which is preliminary data.</text>
</comment>
<keyword evidence="23" id="KW-1185">Reference proteome</keyword>
<gene>
    <name evidence="22" type="primary">pyk</name>
    <name evidence="22" type="ORF">NE695_05135</name>
</gene>
<evidence type="ECO:0000256" key="8">
    <source>
        <dbReference type="ARBA" id="ARBA00022679"/>
    </source>
</evidence>
<organism evidence="22 23">
    <name type="scientific">Neglectibacter timonensis</name>
    <dbReference type="NCBI Taxonomy" id="1776382"/>
    <lineage>
        <taxon>Bacteria</taxon>
        <taxon>Bacillati</taxon>
        <taxon>Bacillota</taxon>
        <taxon>Clostridia</taxon>
        <taxon>Eubacteriales</taxon>
        <taxon>Oscillospiraceae</taxon>
        <taxon>Neglectibacter</taxon>
    </lineage>
</organism>
<evidence type="ECO:0000256" key="10">
    <source>
        <dbReference type="ARBA" id="ARBA00022741"/>
    </source>
</evidence>
<dbReference type="InterPro" id="IPR015795">
    <property type="entry name" value="Pyrv_Knase_C"/>
</dbReference>
<dbReference type="InterPro" id="IPR015793">
    <property type="entry name" value="Pyrv_Knase_brl"/>
</dbReference>
<dbReference type="SUPFAM" id="SSF52935">
    <property type="entry name" value="PK C-terminal domain-like"/>
    <property type="match status" value="1"/>
</dbReference>
<dbReference type="Pfam" id="PF00391">
    <property type="entry name" value="PEP-utilizers"/>
    <property type="match status" value="1"/>
</dbReference>
<sequence>MLRKTKIICTLGPATEDENILRRLMLGGMNAARFNFSHCTHEDAAKKFDTVCRMREELGLPVATILDTKGPEIRVKTFRNGSIELSSGDTFTLTTREVEGDENIVSITYQDLPKDLRPGSSVLIDDGLLELEAIHVTETDIVCQVINGGRVSNHKGINVPGTKLSMPFISEQDRADIIFGIQTGFDYVAASFTRTAEDILAIRSIFKEYNCHSMNIIAKIENMEGVENIDEILRVADGIMVARGDMGVEIPLEDVPILQKELIQKSYKAGKQVVTATQMLDSMMKNPRPTRAEATDVANAIYDGTSCIMLSGETAAGSYPVEALETMVRIAEKAEQNINYIKRFNSRDNSDIAFDVTNAISHATCTTAHDLGAKAIITVTKSGMTARQLSKFRPLYPIVGCTTDDHVYRQLNLSWGVSPLLIDEETDTDALFDHAVDAAEKAGLVASGDLVVITAGMPLGVSGTTNMMKVHVVGHVLLMGDGVTDKTVSARLCVCRKPEDIEKSFHDGDILVVPETDNSMIDCLRRCSGIITEQKGTNTHAAISGLAMDKPVITGAANATHILKAGTVVCLDAKNGRVSSV</sequence>
<keyword evidence="12" id="KW-0067">ATP-binding</keyword>
<evidence type="ECO:0000256" key="14">
    <source>
        <dbReference type="ARBA" id="ARBA00022958"/>
    </source>
</evidence>
<evidence type="ECO:0000256" key="6">
    <source>
        <dbReference type="ARBA" id="ARBA00012142"/>
    </source>
</evidence>
<keyword evidence="16 22" id="KW-0670">Pyruvate</keyword>
<evidence type="ECO:0000256" key="1">
    <source>
        <dbReference type="ARBA" id="ARBA00001946"/>
    </source>
</evidence>
<evidence type="ECO:0000256" key="13">
    <source>
        <dbReference type="ARBA" id="ARBA00022842"/>
    </source>
</evidence>
<dbReference type="InterPro" id="IPR015813">
    <property type="entry name" value="Pyrv/PenolPyrv_kinase-like_dom"/>
</dbReference>
<dbReference type="Proteomes" id="UP001524473">
    <property type="component" value="Unassembled WGS sequence"/>
</dbReference>
<dbReference type="InterPro" id="IPR001697">
    <property type="entry name" value="Pyr_Knase"/>
</dbReference>
<dbReference type="NCBIfam" id="NF004491">
    <property type="entry name" value="PRK05826.1"/>
    <property type="match status" value="1"/>
</dbReference>
<dbReference type="EC" id="2.7.1.40" evidence="6 17"/>
<dbReference type="InterPro" id="IPR036918">
    <property type="entry name" value="Pyrv_Knase_C_sf"/>
</dbReference>
<comment type="cofactor">
    <cofactor evidence="1">
        <name>Mg(2+)</name>
        <dbReference type="ChEBI" id="CHEBI:18420"/>
    </cofactor>
</comment>
<dbReference type="InterPro" id="IPR036637">
    <property type="entry name" value="Phosphohistidine_dom_sf"/>
</dbReference>
<evidence type="ECO:0000256" key="17">
    <source>
        <dbReference type="NCBIfam" id="TIGR01064"/>
    </source>
</evidence>
<evidence type="ECO:0000313" key="22">
    <source>
        <dbReference type="EMBL" id="MCQ4839298.1"/>
    </source>
</evidence>
<evidence type="ECO:0000256" key="15">
    <source>
        <dbReference type="ARBA" id="ARBA00023152"/>
    </source>
</evidence>
<dbReference type="GO" id="GO:0004743">
    <property type="term" value="F:pyruvate kinase activity"/>
    <property type="evidence" value="ECO:0007669"/>
    <property type="project" value="UniProtKB-EC"/>
</dbReference>
<dbReference type="Gene3D" id="3.40.1380.20">
    <property type="entry name" value="Pyruvate kinase, C-terminal domain"/>
    <property type="match status" value="1"/>
</dbReference>
<dbReference type="Gene3D" id="2.40.33.10">
    <property type="entry name" value="PK beta-barrel domain-like"/>
    <property type="match status" value="1"/>
</dbReference>
<dbReference type="PRINTS" id="PR01050">
    <property type="entry name" value="PYRUVTKNASE"/>
</dbReference>
<dbReference type="SUPFAM" id="SSF50800">
    <property type="entry name" value="PK beta-barrel domain-like"/>
    <property type="match status" value="1"/>
</dbReference>
<evidence type="ECO:0000256" key="5">
    <source>
        <dbReference type="ARBA" id="ARBA00008663"/>
    </source>
</evidence>
<feature type="domain" description="Pyruvate kinase barrel" evidence="19">
    <location>
        <begin position="3"/>
        <end position="323"/>
    </location>
</feature>
<feature type="domain" description="PEP-utilising enzyme mobile" evidence="20">
    <location>
        <begin position="506"/>
        <end position="576"/>
    </location>
</feature>
<keyword evidence="10" id="KW-0547">Nucleotide-binding</keyword>
<evidence type="ECO:0000313" key="23">
    <source>
        <dbReference type="Proteomes" id="UP001524473"/>
    </source>
</evidence>
<evidence type="ECO:0000259" key="20">
    <source>
        <dbReference type="Pfam" id="PF00391"/>
    </source>
</evidence>